<protein>
    <recommendedName>
        <fullName evidence="12 13">4-hydroxybenzoate octaprenyltransferase</fullName>
        <ecNumber evidence="12 13">2.5.1.39</ecNumber>
    </recommendedName>
    <alternativeName>
        <fullName evidence="12">4-HB polyprenyltransferase</fullName>
    </alternativeName>
</protein>
<sequence length="293" mass="33643">MNNFIKQHFSRSKLRGYYQLMRLDRPIGTLLLLYPTLWALFLATEGKIDFSLFVIFVVGVILMRAAGCVINDFADRHIDGKVARTHQRPLITGLVSEKETKTLFFVLLSFAFILVLLLNKMTIFLSFIAAFLAIIYPFMKRYTHLPQLVLGLAFGWSVPMAFSAVNETLPLECWILFFANLVWTIAYDTQYAMVDRDDDLRIGVKSTAILFAQYDNKIIVLLQSVSLLLFVILGVIKSFPMIYFCMLIAPFLLFLHQAKLTKNRVREKCFDAFLNNNYVGLSFLISILIGIYL</sequence>
<feature type="transmembrane region" description="Helical" evidence="12">
    <location>
        <begin position="174"/>
        <end position="194"/>
    </location>
</feature>
<keyword evidence="8 12" id="KW-0812">Transmembrane</keyword>
<feature type="transmembrane region" description="Helical" evidence="12">
    <location>
        <begin position="50"/>
        <end position="74"/>
    </location>
</feature>
<dbReference type="CDD" id="cd13959">
    <property type="entry name" value="PT_UbiA_COQ2"/>
    <property type="match status" value="1"/>
</dbReference>
<evidence type="ECO:0000256" key="7">
    <source>
        <dbReference type="ARBA" id="ARBA00022688"/>
    </source>
</evidence>
<keyword evidence="10 12" id="KW-1133">Transmembrane helix</keyword>
<evidence type="ECO:0000256" key="13">
    <source>
        <dbReference type="NCBIfam" id="TIGR01474"/>
    </source>
</evidence>
<feature type="transmembrane region" description="Helical" evidence="12">
    <location>
        <begin position="123"/>
        <end position="138"/>
    </location>
</feature>
<evidence type="ECO:0000256" key="12">
    <source>
        <dbReference type="HAMAP-Rule" id="MF_01635"/>
    </source>
</evidence>
<gene>
    <name evidence="12 14" type="primary">ubiA</name>
    <name evidence="14" type="ORF">NCTC12872_01324</name>
</gene>
<dbReference type="PANTHER" id="PTHR11048:SF28">
    <property type="entry name" value="4-HYDROXYBENZOATE POLYPRENYLTRANSFERASE, MITOCHONDRIAL"/>
    <property type="match status" value="1"/>
</dbReference>
<evidence type="ECO:0000256" key="5">
    <source>
        <dbReference type="ARBA" id="ARBA00022519"/>
    </source>
</evidence>
<dbReference type="EMBL" id="UGTA01000001">
    <property type="protein sequence ID" value="SUB59340.1"/>
    <property type="molecule type" value="Genomic_DNA"/>
</dbReference>
<dbReference type="HAMAP" id="MF_01635">
    <property type="entry name" value="UbiA"/>
    <property type="match status" value="1"/>
</dbReference>
<evidence type="ECO:0000256" key="1">
    <source>
        <dbReference type="ARBA" id="ARBA00001946"/>
    </source>
</evidence>
<feature type="transmembrane region" description="Helical" evidence="12">
    <location>
        <begin position="241"/>
        <end position="260"/>
    </location>
</feature>
<keyword evidence="5 12" id="KW-0997">Cell inner membrane</keyword>
<dbReference type="UniPathway" id="UPA00232"/>
<dbReference type="RefSeq" id="WP_115315823.1">
    <property type="nucleotide sequence ID" value="NZ_LWIF01000001.1"/>
</dbReference>
<keyword evidence="6 12" id="KW-0808">Transferase</keyword>
<organism evidence="14 15">
    <name type="scientific">Phocoenobacter uteri</name>
    <dbReference type="NCBI Taxonomy" id="146806"/>
    <lineage>
        <taxon>Bacteria</taxon>
        <taxon>Pseudomonadati</taxon>
        <taxon>Pseudomonadota</taxon>
        <taxon>Gammaproteobacteria</taxon>
        <taxon>Pasteurellales</taxon>
        <taxon>Pasteurellaceae</taxon>
        <taxon>Phocoenobacter</taxon>
    </lineage>
</organism>
<dbReference type="FunFam" id="1.20.120.1780:FF:000001">
    <property type="entry name" value="4-hydroxybenzoate octaprenyltransferase"/>
    <property type="match status" value="1"/>
</dbReference>
<proteinExistence type="inferred from homology"/>
<evidence type="ECO:0000256" key="10">
    <source>
        <dbReference type="ARBA" id="ARBA00022989"/>
    </source>
</evidence>
<comment type="catalytic activity">
    <reaction evidence="12">
        <text>all-trans-octaprenyl diphosphate + 4-hydroxybenzoate = 4-hydroxy-3-(all-trans-octaprenyl)benzoate + diphosphate</text>
        <dbReference type="Rhea" id="RHEA:27782"/>
        <dbReference type="ChEBI" id="CHEBI:1617"/>
        <dbReference type="ChEBI" id="CHEBI:17879"/>
        <dbReference type="ChEBI" id="CHEBI:33019"/>
        <dbReference type="ChEBI" id="CHEBI:57711"/>
        <dbReference type="EC" id="2.5.1.39"/>
    </reaction>
</comment>
<comment type="subcellular location">
    <subcellularLocation>
        <location evidence="12">Cell inner membrane</location>
        <topology evidence="12">Multi-pass membrane protein</topology>
    </subcellularLocation>
    <subcellularLocation>
        <location evidence="2">Membrane</location>
        <topology evidence="2">Multi-pass membrane protein</topology>
    </subcellularLocation>
</comment>
<feature type="transmembrane region" description="Helical" evidence="12">
    <location>
        <begin position="27"/>
        <end position="44"/>
    </location>
</feature>
<dbReference type="InterPro" id="IPR039653">
    <property type="entry name" value="Prenyltransferase"/>
</dbReference>
<keyword evidence="9 12" id="KW-0460">Magnesium</keyword>
<dbReference type="PROSITE" id="PS00943">
    <property type="entry name" value="UBIA"/>
    <property type="match status" value="1"/>
</dbReference>
<name>A0A379CAK4_9PAST</name>
<accession>A0A379CAK4</accession>
<feature type="transmembrane region" description="Helical" evidence="12">
    <location>
        <begin position="214"/>
        <end position="235"/>
    </location>
</feature>
<evidence type="ECO:0000256" key="9">
    <source>
        <dbReference type="ARBA" id="ARBA00022842"/>
    </source>
</evidence>
<comment type="similarity">
    <text evidence="3 12">Belongs to the UbiA prenyltransferase family.</text>
</comment>
<dbReference type="Proteomes" id="UP000255417">
    <property type="component" value="Unassembled WGS sequence"/>
</dbReference>
<reference evidence="14 15" key="1">
    <citation type="submission" date="2018-06" db="EMBL/GenBank/DDBJ databases">
        <authorList>
            <consortium name="Pathogen Informatics"/>
            <person name="Doyle S."/>
        </authorList>
    </citation>
    <scope>NUCLEOTIDE SEQUENCE [LARGE SCALE GENOMIC DNA]</scope>
    <source>
        <strain evidence="14 15">NCTC12872</strain>
    </source>
</reference>
<dbReference type="InterPro" id="IPR044878">
    <property type="entry name" value="UbiA_sf"/>
</dbReference>
<keyword evidence="4 12" id="KW-1003">Cell membrane</keyword>
<dbReference type="OrthoDB" id="9782418at2"/>
<evidence type="ECO:0000256" key="6">
    <source>
        <dbReference type="ARBA" id="ARBA00022679"/>
    </source>
</evidence>
<dbReference type="Gene3D" id="1.20.120.1780">
    <property type="entry name" value="UbiA prenyltransferase"/>
    <property type="match status" value="1"/>
</dbReference>
<dbReference type="NCBIfam" id="TIGR01474">
    <property type="entry name" value="ubiA_proteo"/>
    <property type="match status" value="1"/>
</dbReference>
<evidence type="ECO:0000256" key="3">
    <source>
        <dbReference type="ARBA" id="ARBA00005985"/>
    </source>
</evidence>
<evidence type="ECO:0000256" key="2">
    <source>
        <dbReference type="ARBA" id="ARBA00004141"/>
    </source>
</evidence>
<dbReference type="FunFam" id="1.10.357.140:FF:000002">
    <property type="entry name" value="4-hydroxybenzoate octaprenyltransferase"/>
    <property type="match status" value="1"/>
</dbReference>
<dbReference type="InterPro" id="IPR030470">
    <property type="entry name" value="UbiA_prenylTrfase_CS"/>
</dbReference>
<keyword evidence="11 12" id="KW-0472">Membrane</keyword>
<dbReference type="PANTHER" id="PTHR11048">
    <property type="entry name" value="PRENYLTRANSFERASES"/>
    <property type="match status" value="1"/>
</dbReference>
<dbReference type="GO" id="GO:0008412">
    <property type="term" value="F:4-hydroxybenzoate polyprenyltransferase activity"/>
    <property type="evidence" value="ECO:0007669"/>
    <property type="project" value="UniProtKB-UniRule"/>
</dbReference>
<keyword evidence="7 12" id="KW-0831">Ubiquinone biosynthesis</keyword>
<dbReference type="Pfam" id="PF01040">
    <property type="entry name" value="UbiA"/>
    <property type="match status" value="1"/>
</dbReference>
<comment type="function">
    <text evidence="12">Catalyzes the prenylation of para-hydroxybenzoate (PHB) with an all-trans polyprenyl group. Mediates the second step in the final reaction sequence of ubiquinone-8 (UQ-8) biosynthesis, which is the condensation of the polyisoprenoid side chain with PHB, generating the first membrane-bound Q intermediate 3-octaprenyl-4-hydroxybenzoate.</text>
</comment>
<evidence type="ECO:0000256" key="4">
    <source>
        <dbReference type="ARBA" id="ARBA00022475"/>
    </source>
</evidence>
<dbReference type="Gene3D" id="1.10.357.140">
    <property type="entry name" value="UbiA prenyltransferase"/>
    <property type="match status" value="1"/>
</dbReference>
<dbReference type="InterPro" id="IPR006370">
    <property type="entry name" value="HB_polyprenyltransferase-like"/>
</dbReference>
<evidence type="ECO:0000256" key="8">
    <source>
        <dbReference type="ARBA" id="ARBA00022692"/>
    </source>
</evidence>
<dbReference type="InterPro" id="IPR000537">
    <property type="entry name" value="UbiA_prenyltransferase"/>
</dbReference>
<dbReference type="AlphaFoldDB" id="A0A379CAK4"/>
<evidence type="ECO:0000313" key="15">
    <source>
        <dbReference type="Proteomes" id="UP000255417"/>
    </source>
</evidence>
<dbReference type="GO" id="GO:0005886">
    <property type="term" value="C:plasma membrane"/>
    <property type="evidence" value="ECO:0007669"/>
    <property type="project" value="UniProtKB-SubCell"/>
</dbReference>
<keyword evidence="15" id="KW-1185">Reference proteome</keyword>
<dbReference type="EC" id="2.5.1.39" evidence="12 13"/>
<evidence type="ECO:0000256" key="11">
    <source>
        <dbReference type="ARBA" id="ARBA00023136"/>
    </source>
</evidence>
<comment type="cofactor">
    <cofactor evidence="1 12">
        <name>Mg(2+)</name>
        <dbReference type="ChEBI" id="CHEBI:18420"/>
    </cofactor>
</comment>
<dbReference type="GO" id="GO:0006744">
    <property type="term" value="P:ubiquinone biosynthetic process"/>
    <property type="evidence" value="ECO:0007669"/>
    <property type="project" value="UniProtKB-UniRule"/>
</dbReference>
<feature type="transmembrane region" description="Helical" evidence="12">
    <location>
        <begin position="272"/>
        <end position="292"/>
    </location>
</feature>
<comment type="pathway">
    <text evidence="12">Cofactor biosynthesis; ubiquinone biosynthesis.</text>
</comment>
<evidence type="ECO:0000313" key="14">
    <source>
        <dbReference type="EMBL" id="SUB59340.1"/>
    </source>
</evidence>